<feature type="binding site" evidence="8">
    <location>
        <position position="253"/>
    </location>
    <ligand>
        <name>substrate</name>
        <note>ligand shared between dimeric partners</note>
    </ligand>
</feature>
<dbReference type="InterPro" id="IPR004361">
    <property type="entry name" value="Glyoxalase_1"/>
</dbReference>
<proteinExistence type="inferred from homology"/>
<evidence type="ECO:0000313" key="12">
    <source>
        <dbReference type="EMBL" id="CAK1549325.1"/>
    </source>
</evidence>
<feature type="binding site" evidence="9">
    <location>
        <position position="299"/>
    </location>
    <ligand>
        <name>Zn(2+)</name>
        <dbReference type="ChEBI" id="CHEBI:29105"/>
        <note>ligand shared between dimeric partners</note>
    </ligand>
</feature>
<accession>A0AAV1JK95</accession>
<evidence type="ECO:0000259" key="11">
    <source>
        <dbReference type="PROSITE" id="PS51819"/>
    </source>
</evidence>
<dbReference type="Gene3D" id="3.10.180.10">
    <property type="entry name" value="2,3-Dihydroxybiphenyl 1,2-Dioxygenase, domain 1"/>
    <property type="match status" value="1"/>
</dbReference>
<gene>
    <name evidence="12" type="ORF">LNINA_LOCUS8635</name>
</gene>
<keyword evidence="6 10" id="KW-0456">Lyase</keyword>
<feature type="binding site" evidence="9">
    <location>
        <position position="253"/>
    </location>
    <ligand>
        <name>Zn(2+)</name>
        <dbReference type="ChEBI" id="CHEBI:29105"/>
        <note>ligand shared between dimeric partners</note>
    </ligand>
</feature>
<dbReference type="InterPro" id="IPR004360">
    <property type="entry name" value="Glyas_Fos-R_dOase_dom"/>
</dbReference>
<dbReference type="AlphaFoldDB" id="A0AAV1JK95"/>
<evidence type="ECO:0000256" key="3">
    <source>
        <dbReference type="ARBA" id="ARBA00012081"/>
    </source>
</evidence>
<evidence type="ECO:0000256" key="4">
    <source>
        <dbReference type="ARBA" id="ARBA00022723"/>
    </source>
</evidence>
<comment type="catalytic activity">
    <reaction evidence="10">
        <text>(R)-S-lactoylglutathione = methylglyoxal + glutathione</text>
        <dbReference type="Rhea" id="RHEA:19069"/>
        <dbReference type="ChEBI" id="CHEBI:17158"/>
        <dbReference type="ChEBI" id="CHEBI:57474"/>
        <dbReference type="ChEBI" id="CHEBI:57925"/>
        <dbReference type="EC" id="4.4.1.5"/>
    </reaction>
</comment>
<dbReference type="SUPFAM" id="SSF54593">
    <property type="entry name" value="Glyoxalase/Bleomycin resistance protein/Dihydroxybiphenyl dioxygenase"/>
    <property type="match status" value="1"/>
</dbReference>
<evidence type="ECO:0000256" key="1">
    <source>
        <dbReference type="ARBA" id="ARBA00005008"/>
    </source>
</evidence>
<organism evidence="12 13">
    <name type="scientific">Leptosia nina</name>
    <dbReference type="NCBI Taxonomy" id="320188"/>
    <lineage>
        <taxon>Eukaryota</taxon>
        <taxon>Metazoa</taxon>
        <taxon>Ecdysozoa</taxon>
        <taxon>Arthropoda</taxon>
        <taxon>Hexapoda</taxon>
        <taxon>Insecta</taxon>
        <taxon>Pterygota</taxon>
        <taxon>Neoptera</taxon>
        <taxon>Endopterygota</taxon>
        <taxon>Lepidoptera</taxon>
        <taxon>Glossata</taxon>
        <taxon>Ditrysia</taxon>
        <taxon>Papilionoidea</taxon>
        <taxon>Pieridae</taxon>
        <taxon>Pierinae</taxon>
        <taxon>Leptosia</taxon>
    </lineage>
</organism>
<comment type="cofactor">
    <cofactor evidence="9">
        <name>Zn(2+)</name>
        <dbReference type="ChEBI" id="CHEBI:29105"/>
    </cofactor>
    <text evidence="9">Binds 1 zinc ion per subunit. In the homodimer, two zinc ions are bound between subunits.</text>
</comment>
<feature type="binding site" evidence="8">
    <location>
        <begin position="283"/>
        <end position="284"/>
    </location>
    <ligand>
        <name>substrate</name>
        <note>ligand shared between dimeric partners</note>
    </ligand>
</feature>
<dbReference type="PANTHER" id="PTHR10374">
    <property type="entry name" value="LACTOYLGLUTATHIONE LYASE GLYOXALASE I"/>
    <property type="match status" value="1"/>
</dbReference>
<name>A0AAV1JK95_9NEOP</name>
<dbReference type="InterPro" id="IPR018146">
    <property type="entry name" value="Glyoxalase_1_CS"/>
</dbReference>
<dbReference type="GO" id="GO:0004462">
    <property type="term" value="F:lactoylglutathione lyase activity"/>
    <property type="evidence" value="ECO:0007669"/>
    <property type="project" value="UniProtKB-UniRule"/>
</dbReference>
<dbReference type="PROSITE" id="PS00935">
    <property type="entry name" value="GLYOXALASE_I_2"/>
    <property type="match status" value="1"/>
</dbReference>
<keyword evidence="13" id="KW-1185">Reference proteome</keyword>
<dbReference type="GO" id="GO:0046872">
    <property type="term" value="F:metal ion binding"/>
    <property type="evidence" value="ECO:0007669"/>
    <property type="project" value="UniProtKB-UniRule"/>
</dbReference>
<dbReference type="Gene3D" id="2.40.50.140">
    <property type="entry name" value="Nucleic acid-binding proteins"/>
    <property type="match status" value="1"/>
</dbReference>
<evidence type="ECO:0000256" key="7">
    <source>
        <dbReference type="PIRSR" id="PIRSR604361-1"/>
    </source>
</evidence>
<dbReference type="PANTHER" id="PTHR10374:SF30">
    <property type="entry name" value="LACTOYLGLUTATHIONE LYASE"/>
    <property type="match status" value="1"/>
</dbReference>
<dbReference type="NCBIfam" id="TIGR00068">
    <property type="entry name" value="glyox_I"/>
    <property type="match status" value="1"/>
</dbReference>
<dbReference type="EC" id="4.4.1.5" evidence="3 10"/>
<feature type="binding site" evidence="9">
    <location>
        <position position="227"/>
    </location>
    <ligand>
        <name>Zn(2+)</name>
        <dbReference type="ChEBI" id="CHEBI:29105"/>
        <note>ligand shared between dimeric partners</note>
    </ligand>
</feature>
<feature type="binding site" evidence="9">
    <location>
        <position position="161"/>
    </location>
    <ligand>
        <name>Zn(2+)</name>
        <dbReference type="ChEBI" id="CHEBI:29105"/>
        <note>ligand shared between dimeric partners</note>
    </ligand>
</feature>
<dbReference type="InterPro" id="IPR029068">
    <property type="entry name" value="Glyas_Bleomycin-R_OHBP_Dase"/>
</dbReference>
<dbReference type="PROSITE" id="PS51819">
    <property type="entry name" value="VOC"/>
    <property type="match status" value="1"/>
</dbReference>
<feature type="domain" description="VOC" evidence="11">
    <location>
        <begin position="158"/>
        <end position="303"/>
    </location>
</feature>
<evidence type="ECO:0000256" key="9">
    <source>
        <dbReference type="PIRSR" id="PIRSR604361-3"/>
    </source>
</evidence>
<reference evidence="12 13" key="1">
    <citation type="submission" date="2023-11" db="EMBL/GenBank/DDBJ databases">
        <authorList>
            <person name="Okamura Y."/>
        </authorList>
    </citation>
    <scope>NUCLEOTIDE SEQUENCE [LARGE SCALE GENOMIC DNA]</scope>
</reference>
<comment type="caution">
    <text evidence="12">The sequence shown here is derived from an EMBL/GenBank/DDBJ whole genome shotgun (WGS) entry which is preliminary data.</text>
</comment>
<protein>
    <recommendedName>
        <fullName evidence="3 10">Lactoylglutathione lyase</fullName>
        <ecNumber evidence="3 10">4.4.1.5</ecNumber>
    </recommendedName>
    <alternativeName>
        <fullName evidence="10">Glyoxalase I</fullName>
    </alternativeName>
</protein>
<evidence type="ECO:0000256" key="8">
    <source>
        <dbReference type="PIRSR" id="PIRSR604361-2"/>
    </source>
</evidence>
<feature type="binding site" evidence="8">
    <location>
        <position position="249"/>
    </location>
    <ligand>
        <name>substrate</name>
        <note>ligand shared between dimeric partners</note>
    </ligand>
</feature>
<keyword evidence="5 9" id="KW-0862">Zinc</keyword>
<comment type="pathway">
    <text evidence="1 10">Secondary metabolite metabolism; methylglyoxal degradation; (R)-lactate from methylglyoxal: step 1/2.</text>
</comment>
<evidence type="ECO:0000256" key="6">
    <source>
        <dbReference type="ARBA" id="ARBA00023239"/>
    </source>
</evidence>
<dbReference type="Proteomes" id="UP001497472">
    <property type="component" value="Unassembled WGS sequence"/>
</dbReference>
<dbReference type="Pfam" id="PF00903">
    <property type="entry name" value="Glyoxalase"/>
    <property type="match status" value="1"/>
</dbReference>
<dbReference type="EMBL" id="CAVLEF010000011">
    <property type="protein sequence ID" value="CAK1549325.1"/>
    <property type="molecule type" value="Genomic_DNA"/>
</dbReference>
<evidence type="ECO:0000313" key="13">
    <source>
        <dbReference type="Proteomes" id="UP001497472"/>
    </source>
</evidence>
<evidence type="ECO:0000256" key="2">
    <source>
        <dbReference type="ARBA" id="ARBA00010363"/>
    </source>
</evidence>
<keyword evidence="4 9" id="KW-0479">Metal-binding</keyword>
<comment type="function">
    <text evidence="10">Catalyzes the conversion of hemimercaptal, formed from methylglyoxal and glutathione, to S-lactoylglutathione.</text>
</comment>
<dbReference type="InterPro" id="IPR012340">
    <property type="entry name" value="NA-bd_OB-fold"/>
</dbReference>
<feature type="binding site" evidence="8">
    <location>
        <position position="165"/>
    </location>
    <ligand>
        <name>substrate</name>
        <note>ligand shared between dimeric partners</note>
    </ligand>
</feature>
<sequence length="308" mass="35335">MAEYEKTPLKLYIQDVYRATRSEQNKYVYEILGIYFKNVMLHGVVTSVYNASSRSINIELSDCTGTVQVFCDSAKKDNNITQTCLKDLTRDFANSYKHGDDKINTMSFLLNKIQKKHSNLLKFQEVIKSCRAMANEGISRQEIESLCKTPNPATQEFMFQQTMYRIKDPRKSIPFYTGVLGMTLLKQVHFAEMKFSLFFMGYENPSDVPKDEAQRTAWAMSRKAILELTHNWGTESDESSYHNGNSDPRGYGHIGILVPDVDAACARFEEQGVKFIKKPQDGKMKGLAFIQDPDGYWIEIFNPKTLKE</sequence>
<dbReference type="InterPro" id="IPR037523">
    <property type="entry name" value="VOC_core"/>
</dbReference>
<dbReference type="PROSITE" id="PS00934">
    <property type="entry name" value="GLYOXALASE_I_1"/>
    <property type="match status" value="1"/>
</dbReference>
<evidence type="ECO:0000256" key="5">
    <source>
        <dbReference type="ARBA" id="ARBA00022833"/>
    </source>
</evidence>
<feature type="active site" description="Proton donor/acceptor" evidence="7">
    <location>
        <position position="299"/>
    </location>
</feature>
<dbReference type="CDD" id="cd07233">
    <property type="entry name" value="GlxI_Zn"/>
    <property type="match status" value="1"/>
</dbReference>
<feature type="binding site" evidence="8">
    <location>
        <position position="161"/>
    </location>
    <ligand>
        <name>substrate</name>
        <note>ligand shared between dimeric partners</note>
    </ligand>
</feature>
<evidence type="ECO:0000256" key="10">
    <source>
        <dbReference type="RuleBase" id="RU361179"/>
    </source>
</evidence>
<feature type="binding site" evidence="8">
    <location>
        <position position="231"/>
    </location>
    <ligand>
        <name>substrate</name>
        <note>ligand shared between dimeric partners</note>
    </ligand>
</feature>
<comment type="similarity">
    <text evidence="2 10">Belongs to the glyoxalase I family.</text>
</comment>